<comment type="function">
    <text evidence="12 13">Catalyzes the ATP-dependent phosphorylation of L-homoserine to L-homoserine phosphate.</text>
</comment>
<dbReference type="InterPro" id="IPR006203">
    <property type="entry name" value="GHMP_knse_ATP-bd_CS"/>
</dbReference>
<comment type="pathway">
    <text evidence="1 13">Amino-acid biosynthesis; L-threonine biosynthesis; L-threonine from L-aspartate: step 4/5.</text>
</comment>
<dbReference type="PRINTS" id="PR00958">
    <property type="entry name" value="HOMSERKINASE"/>
</dbReference>
<keyword evidence="13" id="KW-0963">Cytoplasm</keyword>
<dbReference type="Proteomes" id="UP000430345">
    <property type="component" value="Unassembled WGS sequence"/>
</dbReference>
<dbReference type="PANTHER" id="PTHR20861:SF1">
    <property type="entry name" value="HOMOSERINE KINASE"/>
    <property type="match status" value="1"/>
</dbReference>
<keyword evidence="6 13" id="KW-0808">Transferase</keyword>
<dbReference type="GO" id="GO:0004413">
    <property type="term" value="F:homoserine kinase activity"/>
    <property type="evidence" value="ECO:0007669"/>
    <property type="project" value="UniProtKB-UniRule"/>
</dbReference>
<dbReference type="Gene3D" id="3.30.70.890">
    <property type="entry name" value="GHMP kinase, C-terminal domain"/>
    <property type="match status" value="1"/>
</dbReference>
<evidence type="ECO:0000313" key="17">
    <source>
        <dbReference type="Proteomes" id="UP000430345"/>
    </source>
</evidence>
<dbReference type="Pfam" id="PF08544">
    <property type="entry name" value="GHMP_kinases_C"/>
    <property type="match status" value="1"/>
</dbReference>
<dbReference type="InterPro" id="IPR013750">
    <property type="entry name" value="GHMP_kinase_C_dom"/>
</dbReference>
<feature type="domain" description="GHMP kinase C-terminal" evidence="15">
    <location>
        <begin position="203"/>
        <end position="256"/>
    </location>
</feature>
<dbReference type="EC" id="2.7.1.39" evidence="3 13"/>
<dbReference type="GO" id="GO:0005737">
    <property type="term" value="C:cytoplasm"/>
    <property type="evidence" value="ECO:0007669"/>
    <property type="project" value="UniProtKB-SubCell"/>
</dbReference>
<organism evidence="16 17">
    <name type="scientific">Clostridium tarantellae</name>
    <dbReference type="NCBI Taxonomy" id="39493"/>
    <lineage>
        <taxon>Bacteria</taxon>
        <taxon>Bacillati</taxon>
        <taxon>Bacillota</taxon>
        <taxon>Clostridia</taxon>
        <taxon>Eubacteriales</taxon>
        <taxon>Clostridiaceae</taxon>
        <taxon>Clostridium</taxon>
    </lineage>
</organism>
<evidence type="ECO:0000313" key="16">
    <source>
        <dbReference type="EMBL" id="MPQ44971.1"/>
    </source>
</evidence>
<dbReference type="UniPathway" id="UPA00050">
    <property type="reaction ID" value="UER00064"/>
</dbReference>
<sequence length="294" mass="32750">MVKIRVPATSANIGPAFDCLGVALNQYNVFEFSKILKGVEFEGFKDEFCNENNLVYKAMKKVYEKAGKNMGGIKIALLENNIPISSGLGSSSSCIVAGLFGANSILGNRYSKDELLNMAIEIEQHPDNVAPAILGGMVLALVEWGEVYYEKIKVSDSLKFITVIPDFPLSTNECRNILPKKVDFRDAIYNTTRSAMTVASFIKEDYEKLKYYCNDRLHEQYRYVLIPKHKEILDILNGNGCVCSFLSGAGPTIIGINNCCEDNNVNAIKEKIKEIKDYKYSVKVLKTSSGVKIY</sequence>
<evidence type="ECO:0000256" key="6">
    <source>
        <dbReference type="ARBA" id="ARBA00022679"/>
    </source>
</evidence>
<dbReference type="SUPFAM" id="SSF54211">
    <property type="entry name" value="Ribosomal protein S5 domain 2-like"/>
    <property type="match status" value="1"/>
</dbReference>
<protein>
    <recommendedName>
        <fullName evidence="4 13">Homoserine kinase</fullName>
        <shortName evidence="13">HK</shortName>
        <shortName evidence="13">HSK</shortName>
        <ecNumber evidence="3 13">2.7.1.39</ecNumber>
    </recommendedName>
</protein>
<evidence type="ECO:0000256" key="5">
    <source>
        <dbReference type="ARBA" id="ARBA00022605"/>
    </source>
</evidence>
<dbReference type="InterPro" id="IPR036554">
    <property type="entry name" value="GHMP_kinase_C_sf"/>
</dbReference>
<keyword evidence="7 13" id="KW-0791">Threonine biosynthesis</keyword>
<dbReference type="EMBL" id="WHJC01000377">
    <property type="protein sequence ID" value="MPQ44971.1"/>
    <property type="molecule type" value="Genomic_DNA"/>
</dbReference>
<dbReference type="GO" id="GO:0005524">
    <property type="term" value="F:ATP binding"/>
    <property type="evidence" value="ECO:0007669"/>
    <property type="project" value="UniProtKB-UniRule"/>
</dbReference>
<dbReference type="PANTHER" id="PTHR20861">
    <property type="entry name" value="HOMOSERINE/4-DIPHOSPHOCYTIDYL-2-C-METHYL-D-ERYTHRITOL KINASE"/>
    <property type="match status" value="1"/>
</dbReference>
<accession>A0A6I1MVW8</accession>
<dbReference type="Gene3D" id="3.30.230.10">
    <property type="match status" value="1"/>
</dbReference>
<keyword evidence="8 13" id="KW-0547">Nucleotide-binding</keyword>
<evidence type="ECO:0000259" key="15">
    <source>
        <dbReference type="Pfam" id="PF08544"/>
    </source>
</evidence>
<evidence type="ECO:0000256" key="2">
    <source>
        <dbReference type="ARBA" id="ARBA00007370"/>
    </source>
</evidence>
<dbReference type="SUPFAM" id="SSF55060">
    <property type="entry name" value="GHMP Kinase, C-terminal domain"/>
    <property type="match status" value="1"/>
</dbReference>
<evidence type="ECO:0000256" key="10">
    <source>
        <dbReference type="ARBA" id="ARBA00022840"/>
    </source>
</evidence>
<reference evidence="16 17" key="1">
    <citation type="submission" date="2019-10" db="EMBL/GenBank/DDBJ databases">
        <title>The Genome Sequence of Clostridium tarantellae Isolated from Fish Brain.</title>
        <authorList>
            <person name="Bano L."/>
            <person name="Kiel M."/>
            <person name="Sales G."/>
            <person name="Doxey A.C."/>
            <person name="Mansfield M.J."/>
            <person name="Schiavone M."/>
            <person name="Rossetto O."/>
            <person name="Pirazzini M."/>
            <person name="Dobrindt U."/>
            <person name="Montecucco C."/>
        </authorList>
    </citation>
    <scope>NUCLEOTIDE SEQUENCE [LARGE SCALE GENOMIC DNA]</scope>
    <source>
        <strain evidence="16 17">DSM 3997</strain>
    </source>
</reference>
<evidence type="ECO:0000256" key="8">
    <source>
        <dbReference type="ARBA" id="ARBA00022741"/>
    </source>
</evidence>
<feature type="binding site" evidence="13">
    <location>
        <begin position="83"/>
        <end position="93"/>
    </location>
    <ligand>
        <name>ATP</name>
        <dbReference type="ChEBI" id="CHEBI:30616"/>
    </ligand>
</feature>
<keyword evidence="17" id="KW-1185">Reference proteome</keyword>
<dbReference type="PIRSF" id="PIRSF000676">
    <property type="entry name" value="Homoser_kin"/>
    <property type="match status" value="1"/>
</dbReference>
<comment type="caution">
    <text evidence="16">The sequence shown here is derived from an EMBL/GenBank/DDBJ whole genome shotgun (WGS) entry which is preliminary data.</text>
</comment>
<dbReference type="PROSITE" id="PS00627">
    <property type="entry name" value="GHMP_KINASES_ATP"/>
    <property type="match status" value="1"/>
</dbReference>
<gene>
    <name evidence="13" type="primary">thrB</name>
    <name evidence="16" type="ORF">GBZ86_14675</name>
</gene>
<evidence type="ECO:0000256" key="1">
    <source>
        <dbReference type="ARBA" id="ARBA00005015"/>
    </source>
</evidence>
<evidence type="ECO:0000256" key="3">
    <source>
        <dbReference type="ARBA" id="ARBA00012078"/>
    </source>
</evidence>
<dbReference type="OrthoDB" id="9769912at2"/>
<dbReference type="Pfam" id="PF00288">
    <property type="entry name" value="GHMP_kinases_N"/>
    <property type="match status" value="1"/>
</dbReference>
<comment type="subcellular location">
    <subcellularLocation>
        <location evidence="13">Cytoplasm</location>
    </subcellularLocation>
</comment>
<evidence type="ECO:0000259" key="14">
    <source>
        <dbReference type="Pfam" id="PF00288"/>
    </source>
</evidence>
<dbReference type="InterPro" id="IPR006204">
    <property type="entry name" value="GHMP_kinase_N_dom"/>
</dbReference>
<evidence type="ECO:0000256" key="11">
    <source>
        <dbReference type="ARBA" id="ARBA00049375"/>
    </source>
</evidence>
<dbReference type="InterPro" id="IPR014721">
    <property type="entry name" value="Ribsml_uS5_D2-typ_fold_subgr"/>
</dbReference>
<proteinExistence type="inferred from homology"/>
<dbReference type="NCBIfam" id="TIGR00191">
    <property type="entry name" value="thrB"/>
    <property type="match status" value="1"/>
</dbReference>
<dbReference type="InterPro" id="IPR020568">
    <property type="entry name" value="Ribosomal_Su5_D2-typ_SF"/>
</dbReference>
<evidence type="ECO:0000256" key="7">
    <source>
        <dbReference type="ARBA" id="ARBA00022697"/>
    </source>
</evidence>
<dbReference type="AlphaFoldDB" id="A0A6I1MVW8"/>
<dbReference type="GO" id="GO:0009088">
    <property type="term" value="P:threonine biosynthetic process"/>
    <property type="evidence" value="ECO:0007669"/>
    <property type="project" value="UniProtKB-UniRule"/>
</dbReference>
<feature type="domain" description="GHMP kinase N-terminal" evidence="14">
    <location>
        <begin position="53"/>
        <end position="136"/>
    </location>
</feature>
<evidence type="ECO:0000256" key="12">
    <source>
        <dbReference type="ARBA" id="ARBA00049954"/>
    </source>
</evidence>
<evidence type="ECO:0000256" key="4">
    <source>
        <dbReference type="ARBA" id="ARBA00017858"/>
    </source>
</evidence>
<keyword evidence="9 13" id="KW-0418">Kinase</keyword>
<keyword evidence="5 13" id="KW-0028">Amino-acid biosynthesis</keyword>
<evidence type="ECO:0000256" key="9">
    <source>
        <dbReference type="ARBA" id="ARBA00022777"/>
    </source>
</evidence>
<comment type="catalytic activity">
    <reaction evidence="11 13">
        <text>L-homoserine + ATP = O-phospho-L-homoserine + ADP + H(+)</text>
        <dbReference type="Rhea" id="RHEA:13985"/>
        <dbReference type="ChEBI" id="CHEBI:15378"/>
        <dbReference type="ChEBI" id="CHEBI:30616"/>
        <dbReference type="ChEBI" id="CHEBI:57476"/>
        <dbReference type="ChEBI" id="CHEBI:57590"/>
        <dbReference type="ChEBI" id="CHEBI:456216"/>
        <dbReference type="EC" id="2.7.1.39"/>
    </reaction>
</comment>
<evidence type="ECO:0000256" key="13">
    <source>
        <dbReference type="HAMAP-Rule" id="MF_00384"/>
    </source>
</evidence>
<comment type="similarity">
    <text evidence="2 13">Belongs to the GHMP kinase family. Homoserine kinase subfamily.</text>
</comment>
<name>A0A6I1MVW8_9CLOT</name>
<dbReference type="RefSeq" id="WP_152891882.1">
    <property type="nucleotide sequence ID" value="NZ_WHJC01000377.1"/>
</dbReference>
<keyword evidence="10 13" id="KW-0067">ATP-binding</keyword>
<dbReference type="HAMAP" id="MF_00384">
    <property type="entry name" value="Homoser_kinase"/>
    <property type="match status" value="1"/>
</dbReference>
<dbReference type="InterPro" id="IPR000870">
    <property type="entry name" value="Homoserine_kinase"/>
</dbReference>